<feature type="transmembrane region" description="Helical" evidence="8">
    <location>
        <begin position="98"/>
        <end position="118"/>
    </location>
</feature>
<evidence type="ECO:0000256" key="3">
    <source>
        <dbReference type="ARBA" id="ARBA00022448"/>
    </source>
</evidence>
<evidence type="ECO:0000313" key="10">
    <source>
        <dbReference type="Proteomes" id="UP000569732"/>
    </source>
</evidence>
<evidence type="ECO:0000256" key="4">
    <source>
        <dbReference type="ARBA" id="ARBA00022475"/>
    </source>
</evidence>
<dbReference type="RefSeq" id="WP_180570133.1">
    <property type="nucleotide sequence ID" value="NZ_JACCKB010000035.1"/>
</dbReference>
<evidence type="ECO:0000256" key="6">
    <source>
        <dbReference type="ARBA" id="ARBA00022989"/>
    </source>
</evidence>
<keyword evidence="6 8" id="KW-1133">Transmembrane helix</keyword>
<reference evidence="9 10" key="1">
    <citation type="submission" date="2020-07" db="EMBL/GenBank/DDBJ databases">
        <title>Endozoicomonas sp. nov., isolated from sediment.</title>
        <authorList>
            <person name="Gu T."/>
        </authorList>
    </citation>
    <scope>NUCLEOTIDE SEQUENCE [LARGE SCALE GENOMIC DNA]</scope>
    <source>
        <strain evidence="9 10">SM1973</strain>
    </source>
</reference>
<keyword evidence="4" id="KW-1003">Cell membrane</keyword>
<dbReference type="Gene3D" id="1.20.1530.20">
    <property type="match status" value="1"/>
</dbReference>
<sequence>MITIIEALVPICFAIASGYVIKHLANVQTNVWSGIEKITYYVLAPAILIDTITRHSLAELPWTSIIMVTNTTIFACCLLLAAWLLFDKSLSKPTFTSVFQGGIRFNTFIALAITNALFGDEGLVIGALVAVTMIVLINILCVTTFCLLIKSDNSASPSLTSQLTKNPLIIACLIGLLINILNIQPPKAIADSISLLGRAAFPIGLMAVGAGLELRRLFSDWKPSLLASIVQFAFKPMVALFIISYFSLTPITATVIIIFFSVPTAPSSYILSRQLGGDHQSMASIITAQTMLSFITMPISLWIANQFFIFNSNL</sequence>
<evidence type="ECO:0000256" key="7">
    <source>
        <dbReference type="ARBA" id="ARBA00023136"/>
    </source>
</evidence>
<evidence type="ECO:0000256" key="8">
    <source>
        <dbReference type="SAM" id="Phobius"/>
    </source>
</evidence>
<feature type="transmembrane region" description="Helical" evidence="8">
    <location>
        <begin position="65"/>
        <end position="86"/>
    </location>
</feature>
<dbReference type="InterPro" id="IPR038770">
    <property type="entry name" value="Na+/solute_symporter_sf"/>
</dbReference>
<dbReference type="Proteomes" id="UP000569732">
    <property type="component" value="Unassembled WGS sequence"/>
</dbReference>
<proteinExistence type="inferred from homology"/>
<evidence type="ECO:0000313" key="9">
    <source>
        <dbReference type="EMBL" id="NYZ68114.1"/>
    </source>
</evidence>
<dbReference type="EMBL" id="JACCKB010000035">
    <property type="protein sequence ID" value="NYZ68114.1"/>
    <property type="molecule type" value="Genomic_DNA"/>
</dbReference>
<dbReference type="InterPro" id="IPR004776">
    <property type="entry name" value="Mem_transp_PIN-like"/>
</dbReference>
<dbReference type="GO" id="GO:0005886">
    <property type="term" value="C:plasma membrane"/>
    <property type="evidence" value="ECO:0007669"/>
    <property type="project" value="UniProtKB-SubCell"/>
</dbReference>
<keyword evidence="3" id="KW-0813">Transport</keyword>
<comment type="similarity">
    <text evidence="2">Belongs to the auxin efflux carrier (TC 2.A.69) family.</text>
</comment>
<protein>
    <submittedName>
        <fullName evidence="9">AEC family transporter</fullName>
    </submittedName>
</protein>
<dbReference type="Pfam" id="PF03547">
    <property type="entry name" value="Mem_trans"/>
    <property type="match status" value="1"/>
</dbReference>
<keyword evidence="5 8" id="KW-0812">Transmembrane</keyword>
<feature type="transmembrane region" description="Helical" evidence="8">
    <location>
        <begin position="168"/>
        <end position="186"/>
    </location>
</feature>
<dbReference type="AlphaFoldDB" id="A0A853IDI9"/>
<evidence type="ECO:0000256" key="1">
    <source>
        <dbReference type="ARBA" id="ARBA00004651"/>
    </source>
</evidence>
<keyword evidence="10" id="KW-1185">Reference proteome</keyword>
<evidence type="ECO:0000256" key="2">
    <source>
        <dbReference type="ARBA" id="ARBA00010145"/>
    </source>
</evidence>
<gene>
    <name evidence="9" type="ORF">H0A36_19030</name>
</gene>
<dbReference type="PANTHER" id="PTHR36838">
    <property type="entry name" value="AUXIN EFFLUX CARRIER FAMILY PROTEIN"/>
    <property type="match status" value="1"/>
</dbReference>
<feature type="transmembrane region" description="Helical" evidence="8">
    <location>
        <begin position="124"/>
        <end position="148"/>
    </location>
</feature>
<feature type="transmembrane region" description="Helical" evidence="8">
    <location>
        <begin position="283"/>
        <end position="304"/>
    </location>
</feature>
<accession>A0A853IDI9</accession>
<comment type="subcellular location">
    <subcellularLocation>
        <location evidence="1">Cell membrane</location>
        <topology evidence="1">Multi-pass membrane protein</topology>
    </subcellularLocation>
</comment>
<keyword evidence="7 8" id="KW-0472">Membrane</keyword>
<evidence type="ECO:0000256" key="5">
    <source>
        <dbReference type="ARBA" id="ARBA00022692"/>
    </source>
</evidence>
<dbReference type="PANTHER" id="PTHR36838:SF4">
    <property type="entry name" value="AUXIN EFFLUX CARRIER FAMILY PROTEIN"/>
    <property type="match status" value="1"/>
</dbReference>
<organism evidence="9 10">
    <name type="scientific">Spartinivicinus marinus</name>
    <dbReference type="NCBI Taxonomy" id="2994442"/>
    <lineage>
        <taxon>Bacteria</taxon>
        <taxon>Pseudomonadati</taxon>
        <taxon>Pseudomonadota</taxon>
        <taxon>Gammaproteobacteria</taxon>
        <taxon>Oceanospirillales</taxon>
        <taxon>Zooshikellaceae</taxon>
        <taxon>Spartinivicinus</taxon>
    </lineage>
</organism>
<dbReference type="GO" id="GO:0055085">
    <property type="term" value="P:transmembrane transport"/>
    <property type="evidence" value="ECO:0007669"/>
    <property type="project" value="InterPro"/>
</dbReference>
<feature type="transmembrane region" description="Helical" evidence="8">
    <location>
        <begin position="251"/>
        <end position="271"/>
    </location>
</feature>
<comment type="caution">
    <text evidence="9">The sequence shown here is derived from an EMBL/GenBank/DDBJ whole genome shotgun (WGS) entry which is preliminary data.</text>
</comment>
<name>A0A853IDI9_9GAMM</name>